<evidence type="ECO:0008006" key="2">
    <source>
        <dbReference type="Google" id="ProtNLM"/>
    </source>
</evidence>
<protein>
    <recommendedName>
        <fullName evidence="2">Gluconate 2-dehydrogenase subunit 3 family protein</fullName>
    </recommendedName>
</protein>
<reference evidence="1" key="1">
    <citation type="submission" date="2018-05" db="EMBL/GenBank/DDBJ databases">
        <authorList>
            <person name="Lanie J.A."/>
            <person name="Ng W.-L."/>
            <person name="Kazmierczak K.M."/>
            <person name="Andrzejewski T.M."/>
            <person name="Davidsen T.M."/>
            <person name="Wayne K.J."/>
            <person name="Tettelin H."/>
            <person name="Glass J.I."/>
            <person name="Rusch D."/>
            <person name="Podicherti R."/>
            <person name="Tsui H.-C.T."/>
            <person name="Winkler M.E."/>
        </authorList>
    </citation>
    <scope>NUCLEOTIDE SEQUENCE</scope>
</reference>
<accession>A0A381P7H9</accession>
<dbReference type="EMBL" id="UINC01000853">
    <property type="protein sequence ID" value="SUZ62178.1"/>
    <property type="molecule type" value="Genomic_DNA"/>
</dbReference>
<name>A0A381P7H9_9ZZZZ</name>
<sequence length="162" mass="18273">MGNQESLLASDLPLSESHREILRTLIGSIIPASEEYDTPGADDPLIFKDVLITSGSYTDMFEAGLEDIDRQAMRSHNGVGFAALSDTDRRVMAEQLSRTLNPFLRTLVSITTQCYYRDDRVMQALGMDPRPPFPEGFTIEDGDWTLLEPVRRRGKLYRDIDS</sequence>
<proteinExistence type="predicted"/>
<dbReference type="AlphaFoldDB" id="A0A381P7H9"/>
<evidence type="ECO:0000313" key="1">
    <source>
        <dbReference type="EMBL" id="SUZ62178.1"/>
    </source>
</evidence>
<gene>
    <name evidence="1" type="ORF">METZ01_LOCUS15032</name>
</gene>
<organism evidence="1">
    <name type="scientific">marine metagenome</name>
    <dbReference type="NCBI Taxonomy" id="408172"/>
    <lineage>
        <taxon>unclassified sequences</taxon>
        <taxon>metagenomes</taxon>
        <taxon>ecological metagenomes</taxon>
    </lineage>
</organism>